<comment type="catalytic activity">
    <reaction evidence="1">
        <text>ATP + protein L-histidine = ADP + protein N-phospho-L-histidine.</text>
        <dbReference type="EC" id="2.7.13.3"/>
    </reaction>
</comment>
<feature type="transmembrane region" description="Helical" evidence="3">
    <location>
        <begin position="64"/>
        <end position="84"/>
    </location>
</feature>
<keyword evidence="3" id="KW-0812">Transmembrane</keyword>
<dbReference type="EMBL" id="CADCTC010000095">
    <property type="protein sequence ID" value="CAA9240262.1"/>
    <property type="molecule type" value="Genomic_DNA"/>
</dbReference>
<gene>
    <name evidence="4" type="ORF">AVDCRST_MAG77-1631</name>
</gene>
<proteinExistence type="predicted"/>
<dbReference type="InterPro" id="IPR036097">
    <property type="entry name" value="HisK_dim/P_sf"/>
</dbReference>
<evidence type="ECO:0000256" key="3">
    <source>
        <dbReference type="SAM" id="Phobius"/>
    </source>
</evidence>
<protein>
    <recommendedName>
        <fullName evidence="2">histidine kinase</fullName>
        <ecNumber evidence="2">2.7.13.3</ecNumber>
    </recommendedName>
</protein>
<name>A0A6J4I4J0_9CHLR</name>
<reference evidence="4" key="1">
    <citation type="submission" date="2020-02" db="EMBL/GenBank/DDBJ databases">
        <authorList>
            <person name="Meier V. D."/>
        </authorList>
    </citation>
    <scope>NUCLEOTIDE SEQUENCE</scope>
    <source>
        <strain evidence="4">AVDCRST_MAG77</strain>
    </source>
</reference>
<feature type="transmembrane region" description="Helical" evidence="3">
    <location>
        <begin position="30"/>
        <end position="52"/>
    </location>
</feature>
<accession>A0A6J4I4J0</accession>
<evidence type="ECO:0000313" key="4">
    <source>
        <dbReference type="EMBL" id="CAA9240262.1"/>
    </source>
</evidence>
<sequence length="198" mass="21620">MLLRLYRRAVPVPDDVVAERRALLRHIEGMVWLIVVGVVILTTAGNVLLHLAKGFPTAHSLAAHAMWSVLIAGAPSIPATIIILRHAFRLSAQFGRQQVELLEVQRRAMRLDGAMSVARTAAHRVNNALAPVVGYAELLSISPTARDDPRLADFAARIIEGAEQATAEVRRLQQIVRLEEEPNSPVPVLNMDASTAPE</sequence>
<dbReference type="GO" id="GO:0000155">
    <property type="term" value="F:phosphorelay sensor kinase activity"/>
    <property type="evidence" value="ECO:0007669"/>
    <property type="project" value="InterPro"/>
</dbReference>
<dbReference type="SUPFAM" id="SSF47384">
    <property type="entry name" value="Homodimeric domain of signal transducing histidine kinase"/>
    <property type="match status" value="1"/>
</dbReference>
<dbReference type="EC" id="2.7.13.3" evidence="2"/>
<keyword evidence="3" id="KW-0472">Membrane</keyword>
<evidence type="ECO:0000256" key="1">
    <source>
        <dbReference type="ARBA" id="ARBA00000085"/>
    </source>
</evidence>
<organism evidence="4">
    <name type="scientific">uncultured Chloroflexota bacterium</name>
    <dbReference type="NCBI Taxonomy" id="166587"/>
    <lineage>
        <taxon>Bacteria</taxon>
        <taxon>Bacillati</taxon>
        <taxon>Chloroflexota</taxon>
        <taxon>environmental samples</taxon>
    </lineage>
</organism>
<evidence type="ECO:0000256" key="2">
    <source>
        <dbReference type="ARBA" id="ARBA00012438"/>
    </source>
</evidence>
<keyword evidence="3" id="KW-1133">Transmembrane helix</keyword>
<dbReference type="AlphaFoldDB" id="A0A6J4I4J0"/>